<organism evidence="2 3">
    <name type="scientific">Roseovarius nubinhibens</name>
    <dbReference type="NCBI Taxonomy" id="314263"/>
    <lineage>
        <taxon>Bacteria</taxon>
        <taxon>Pseudomonadati</taxon>
        <taxon>Pseudomonadota</taxon>
        <taxon>Alphaproteobacteria</taxon>
        <taxon>Rhodobacterales</taxon>
        <taxon>Roseobacteraceae</taxon>
        <taxon>Roseovarius</taxon>
    </lineage>
</organism>
<feature type="compositionally biased region" description="Basic and acidic residues" evidence="1">
    <location>
        <begin position="53"/>
        <end position="77"/>
    </location>
</feature>
<proteinExistence type="predicted"/>
<dbReference type="AlphaFoldDB" id="A0A348WCE3"/>
<evidence type="ECO:0000313" key="3">
    <source>
        <dbReference type="Proteomes" id="UP000264719"/>
    </source>
</evidence>
<dbReference type="RefSeq" id="WP_339855125.1">
    <property type="nucleotide sequence ID" value="NZ_CAXAXR010000017.1"/>
</dbReference>
<feature type="region of interest" description="Disordered" evidence="1">
    <location>
        <begin position="48"/>
        <end position="86"/>
    </location>
</feature>
<evidence type="ECO:0000313" key="2">
    <source>
        <dbReference type="EMBL" id="HAR52205.1"/>
    </source>
</evidence>
<feature type="region of interest" description="Disordered" evidence="1">
    <location>
        <begin position="1"/>
        <end position="29"/>
    </location>
</feature>
<sequence length="86" mass="9401">MSDKPVNLNRVRKDKARAAKKARAEENSLKFGRSKAEISLDQARTSRAAQILDAHRRAPEAKSADKNAGKGDDKSDAPSDEGERDP</sequence>
<dbReference type="EMBL" id="DMVW01000097">
    <property type="protein sequence ID" value="HAR52205.1"/>
    <property type="molecule type" value="Genomic_DNA"/>
</dbReference>
<dbReference type="Proteomes" id="UP000264719">
    <property type="component" value="Unassembled WGS sequence"/>
</dbReference>
<comment type="caution">
    <text evidence="2">The sequence shown here is derived from an EMBL/GenBank/DDBJ whole genome shotgun (WGS) entry which is preliminary data.</text>
</comment>
<dbReference type="InterPro" id="IPR025227">
    <property type="entry name" value="DUF4169"/>
</dbReference>
<evidence type="ECO:0000256" key="1">
    <source>
        <dbReference type="SAM" id="MobiDB-lite"/>
    </source>
</evidence>
<name>A0A348WCE3_9RHOB</name>
<protein>
    <recommendedName>
        <fullName evidence="4">DUF4169 domain-containing protein</fullName>
    </recommendedName>
</protein>
<feature type="compositionally biased region" description="Basic residues" evidence="1">
    <location>
        <begin position="10"/>
        <end position="21"/>
    </location>
</feature>
<accession>A0A348WCE3</accession>
<reference evidence="2 3" key="1">
    <citation type="journal article" date="2018" name="Nat. Biotechnol.">
        <title>A standardized bacterial taxonomy based on genome phylogeny substantially revises the tree of life.</title>
        <authorList>
            <person name="Parks D.H."/>
            <person name="Chuvochina M."/>
            <person name="Waite D.W."/>
            <person name="Rinke C."/>
            <person name="Skarshewski A."/>
            <person name="Chaumeil P.A."/>
            <person name="Hugenholtz P."/>
        </authorList>
    </citation>
    <scope>NUCLEOTIDE SEQUENCE [LARGE SCALE GENOMIC DNA]</scope>
    <source>
        <strain evidence="2">UBA9169</strain>
    </source>
</reference>
<evidence type="ECO:0008006" key="4">
    <source>
        <dbReference type="Google" id="ProtNLM"/>
    </source>
</evidence>
<gene>
    <name evidence="2" type="ORF">DCS45_10070</name>
</gene>
<dbReference type="Pfam" id="PF13770">
    <property type="entry name" value="DUF4169"/>
    <property type="match status" value="1"/>
</dbReference>